<feature type="compositionally biased region" description="Basic and acidic residues" evidence="1">
    <location>
        <begin position="1"/>
        <end position="16"/>
    </location>
</feature>
<keyword evidence="3" id="KW-1185">Reference proteome</keyword>
<protein>
    <submittedName>
        <fullName evidence="2">Uncharacterized protein</fullName>
    </submittedName>
</protein>
<dbReference type="AlphaFoldDB" id="A0A9N9M0I4"/>
<comment type="caution">
    <text evidence="2">The sequence shown here is derived from an EMBL/GenBank/DDBJ whole genome shotgun (WGS) entry which is preliminary data.</text>
</comment>
<reference evidence="2" key="1">
    <citation type="submission" date="2021-07" db="EMBL/GenBank/DDBJ databases">
        <authorList>
            <person name="Durling M."/>
        </authorList>
    </citation>
    <scope>NUCLEOTIDE SEQUENCE</scope>
</reference>
<feature type="compositionally biased region" description="Low complexity" evidence="1">
    <location>
        <begin position="20"/>
        <end position="31"/>
    </location>
</feature>
<accession>A0A9N9M0I4</accession>
<dbReference type="EMBL" id="CAJVRM010000551">
    <property type="protein sequence ID" value="CAG8981971.1"/>
    <property type="molecule type" value="Genomic_DNA"/>
</dbReference>
<feature type="region of interest" description="Disordered" evidence="1">
    <location>
        <begin position="1"/>
        <end position="33"/>
    </location>
</feature>
<name>A0A9N9M0I4_9HELO</name>
<dbReference type="OrthoDB" id="10279684at2759"/>
<evidence type="ECO:0000313" key="2">
    <source>
        <dbReference type="EMBL" id="CAG8981971.1"/>
    </source>
</evidence>
<evidence type="ECO:0000256" key="1">
    <source>
        <dbReference type="SAM" id="MobiDB-lite"/>
    </source>
</evidence>
<sequence>MFRSSAKDWQRKDTSKHGSKSSSKPSSSSKPTRNFTELQQWFAILSNENSSSALTRSENFKPNNKYYIEDTGTKGSFKWSVTENDTIKFRLKVHDESTQEVVATVTMPFTGAGYHTSYQRNPVFKGLTEDDQESRHHPEDHRHRFRASQLFGDEGINTIDVRGPTKEFSTIRIDDGGGERQSVYKGFRFLLSDSLSLGRGFRIHIKTEEP</sequence>
<proteinExistence type="predicted"/>
<gene>
    <name evidence="2" type="ORF">HYALB_00004835</name>
</gene>
<evidence type="ECO:0000313" key="3">
    <source>
        <dbReference type="Proteomes" id="UP000701801"/>
    </source>
</evidence>
<dbReference type="Proteomes" id="UP000701801">
    <property type="component" value="Unassembled WGS sequence"/>
</dbReference>
<organism evidence="2 3">
    <name type="scientific">Hymenoscyphus albidus</name>
    <dbReference type="NCBI Taxonomy" id="595503"/>
    <lineage>
        <taxon>Eukaryota</taxon>
        <taxon>Fungi</taxon>
        <taxon>Dikarya</taxon>
        <taxon>Ascomycota</taxon>
        <taxon>Pezizomycotina</taxon>
        <taxon>Leotiomycetes</taxon>
        <taxon>Helotiales</taxon>
        <taxon>Helotiaceae</taxon>
        <taxon>Hymenoscyphus</taxon>
    </lineage>
</organism>